<accession>A0ABT0KSZ7</accession>
<organism evidence="1 2">
    <name type="scientific">Shewanella electrodiphila</name>
    <dbReference type="NCBI Taxonomy" id="934143"/>
    <lineage>
        <taxon>Bacteria</taxon>
        <taxon>Pseudomonadati</taxon>
        <taxon>Pseudomonadota</taxon>
        <taxon>Gammaproteobacteria</taxon>
        <taxon>Alteromonadales</taxon>
        <taxon>Shewanellaceae</taxon>
        <taxon>Shewanella</taxon>
    </lineage>
</organism>
<dbReference type="PANTHER" id="PTHR35446:SF3">
    <property type="entry name" value="CMD DOMAIN-CONTAINING PROTEIN"/>
    <property type="match status" value="1"/>
</dbReference>
<name>A0ABT0KSZ7_9GAMM</name>
<gene>
    <name evidence="1" type="ORF">L2737_16890</name>
</gene>
<dbReference type="SUPFAM" id="SSF69118">
    <property type="entry name" value="AhpD-like"/>
    <property type="match status" value="1"/>
</dbReference>
<evidence type="ECO:0000313" key="2">
    <source>
        <dbReference type="Proteomes" id="UP001202134"/>
    </source>
</evidence>
<dbReference type="RefSeq" id="WP_248956511.1">
    <property type="nucleotide sequence ID" value="NZ_JAKIKU010000010.1"/>
</dbReference>
<sequence length="184" mass="20344">MSKFTIHSIETAPQASKAMLEGSQKAYGMVPNLHGVLAESPATFEAYQSLHNLFTQSSFDAEELTVVWQTINVEHECTYCVPAHTGIAHSMKVDAALTEALRNRGAMPTAKLQALHDTTLLMVRNRGVLSDAEMEAFFAAGYGQQQLLEIILGFSQKVISNYVNHVAKTPVDEPFQQFNWQATK</sequence>
<dbReference type="Gene3D" id="1.20.1290.10">
    <property type="entry name" value="AhpD-like"/>
    <property type="match status" value="1"/>
</dbReference>
<reference evidence="1 2" key="1">
    <citation type="submission" date="2022-01" db="EMBL/GenBank/DDBJ databases">
        <title>Whole genome-based taxonomy of the Shewanellaceae.</title>
        <authorList>
            <person name="Martin-Rodriguez A.J."/>
        </authorList>
    </citation>
    <scope>NUCLEOTIDE SEQUENCE [LARGE SCALE GENOMIC DNA]</scope>
    <source>
        <strain evidence="1 2">DSM 24955</strain>
    </source>
</reference>
<dbReference type="InterPro" id="IPR029032">
    <property type="entry name" value="AhpD-like"/>
</dbReference>
<comment type="caution">
    <text evidence="1">The sequence shown here is derived from an EMBL/GenBank/DDBJ whole genome shotgun (WGS) entry which is preliminary data.</text>
</comment>
<dbReference type="Proteomes" id="UP001202134">
    <property type="component" value="Unassembled WGS sequence"/>
</dbReference>
<dbReference type="PANTHER" id="PTHR35446">
    <property type="entry name" value="SI:CH211-175M2.5"/>
    <property type="match status" value="1"/>
</dbReference>
<keyword evidence="2" id="KW-1185">Reference proteome</keyword>
<protein>
    <submittedName>
        <fullName evidence="1">Carboxymuconolactone decarboxylase family protein</fullName>
    </submittedName>
</protein>
<dbReference type="EMBL" id="JAKIKU010000010">
    <property type="protein sequence ID" value="MCL1046977.1"/>
    <property type="molecule type" value="Genomic_DNA"/>
</dbReference>
<proteinExistence type="predicted"/>
<evidence type="ECO:0000313" key="1">
    <source>
        <dbReference type="EMBL" id="MCL1046977.1"/>
    </source>
</evidence>